<comment type="similarity">
    <text evidence="1">Belongs to the LTN1 family.</text>
</comment>
<sequence length="1674" mass="181438">MGKGTRGKSSASAATRKKQAAKAAAKHGGGDAPPPTQKSGKKLSKKERQALKTKSYVPPPKPPQPPPFPLDSMGLASLLPADLVVLLRKALKKDIVTRVRTLESLLAWIQGKPVDEQEVLSDEERSSALLIMIPCWVHLFPRLALSPSQRLRYLTLQVHKELLQLPDVREELTGAHNIEPILGFWAVLAHDTTRSVARLALQLWKDSVSWEGSEQPPRVPLNEYTTTLLDHLRPILLTESASVALAHSTASLQLSTSNEPHLDAKSRDETNVDESADELDARLVAGGLGALITLIQTAPELDETELESFAESPTLWTSLQTRTSMEESTMLGNDAPLVRQRAWALLALLNARMPKLVDEHLDTIMAHAFSGAWAERNVAVLTDMLAALLPLLRRRPDAWEEDEDEEDEDPFSDFLTWAQLAGVQAPRVCFPAVLVFLSTVPPSVLPPTTEAAAEVLRPLVALAHVLVQSTGSIDPLGWDAYASMVCECIAFLAMRILRTGDDEEKQSAVALTTELLSVVWDEMVIGRATDVPRIPARFCKKTAREWGRCLVKLDTEVDGQSVLDGTLAHARRDLDAEFDHADEEATRTSLDAAEAMGNALTAALDAANARNPPLPTLAERIVALGSRLILLLCAGAACSMAALPVLSNVLSSPLGQGAHEAKDALHKVATTHAAQAAAPADAAAFYEAYMTLGQGTSDVHDIWTAVLEQSMPPHFSSLPLLLRIGQHTPLPDVAMLAPWQASLKAYLAENEPPRDVAAGLLGAPPALLGDAEDAVLAAAATHVQRSADDAWAAALGQWHAYAPEERTARFCSEPALQRALPAVYAAGYLHNVAQARDLWNAVASAASQPLDAYAVSALRAAILKGDVPASAVFAAARTLPGDGVPILQVLPDKSQLDAALLLALDTPMAEYHILDPLIPVNPLHGNPDWFGLASVLHAYLAALEHERGLAEHIAYALPHLIYAAITIEDALQGSSSLAAYVLSENPDQDEVEDRCEGGCYPEGHDWEGPARQQLVRIAHTLTRLLASTASELPETWHVDAAKAVAADAPFDTLTTIVCDVWKQGKDAPHIFSRILARLFSGIFSLSSASPTEVEPWIRLVSAKATPDAYRGALLLATRFAADTKAHDRVRNELGASLGGTPPSRANTEGVSLLTLLRCAAPPPELGLPLIPMQRAVHAMQAVQNWLKSEEDIDDDVFALLPPVCAELAPVLQGVAGRPIEMMFDLVEENLAAADISATVAGWPAIHTTLSLYEVLLSLESEHVAAALASHKEAIDKALHDLFLQIGKMLSHPDPTADLSTESIIVNAPVRCAVYEKLARLASDLPPKIFAQDQAALAYMIQSTTTALPLQFAAFRLYTVQTRETVREQVIELAVAPDQAPQPLDASFVHSLTRYAPITSAVWDESKSYYGLFSFFLQWLAIFEHFTEASLALKSVYAAALEQHSLTGSLLLPSIFAVLGGAPRNERAIKPLDMTRYAIDDVLLEELSPTNPISAQVLAAHVYYRALIHLPTQVRDWFLSVRDRQLSLQVSHLTTKFCTPLLAERELSHLRDPTALSRLQDEAMAIKILSSNEVVATYTVDEHPMEIGVRLPSDFPLHGVEIRDIKRVGVSEAQWRAWLLAVQQMLSGKNGLILDALMLFKKSAEAKFQGYEGAECAICYSIISPTDQTLPNKPG</sequence>
<dbReference type="GO" id="GO:0072344">
    <property type="term" value="P:rescue of stalled ribosome"/>
    <property type="evidence" value="ECO:0007669"/>
    <property type="project" value="UniProtKB-UniRule"/>
</dbReference>
<dbReference type="InterPro" id="IPR039795">
    <property type="entry name" value="LTN1/Rkr1"/>
</dbReference>
<keyword evidence="1" id="KW-0479">Metal-binding</keyword>
<dbReference type="Pfam" id="PF22958">
    <property type="entry name" value="Ltn1_1st"/>
    <property type="match status" value="2"/>
</dbReference>
<evidence type="ECO:0000256" key="2">
    <source>
        <dbReference type="SAM" id="MobiDB-lite"/>
    </source>
</evidence>
<evidence type="ECO:0000313" key="7">
    <source>
        <dbReference type="Proteomes" id="UP001217754"/>
    </source>
</evidence>
<comment type="function">
    <text evidence="1">E3 ubiquitin-protein ligase. Component of the ribosome quality control complex (RQC), a ribosome-associated complex that mediates ubiquitination and extraction of incompletely synthesized nascent chains for proteasomal degradation.</text>
</comment>
<evidence type="ECO:0000256" key="1">
    <source>
        <dbReference type="RuleBase" id="RU367090"/>
    </source>
</evidence>
<keyword evidence="7" id="KW-1185">Reference proteome</keyword>
<organism evidence="6 7">
    <name type="scientific">Malassezia japonica</name>
    <dbReference type="NCBI Taxonomy" id="223818"/>
    <lineage>
        <taxon>Eukaryota</taxon>
        <taxon>Fungi</taxon>
        <taxon>Dikarya</taxon>
        <taxon>Basidiomycota</taxon>
        <taxon>Ustilaginomycotina</taxon>
        <taxon>Malasseziomycetes</taxon>
        <taxon>Malasseziales</taxon>
        <taxon>Malasseziaceae</taxon>
        <taxon>Malassezia</taxon>
    </lineage>
</organism>
<name>A0AAF0JGI2_9BASI</name>
<feature type="region of interest" description="Disordered" evidence="2">
    <location>
        <begin position="1"/>
        <end position="69"/>
    </location>
</feature>
<feature type="domain" description="E3 ubiquitin-protein ligase listerin N-terminal" evidence="3">
    <location>
        <begin position="275"/>
        <end position="439"/>
    </location>
</feature>
<keyword evidence="1" id="KW-0808">Transferase</keyword>
<comment type="pathway">
    <text evidence="1">Protein modification; protein ubiquitination.</text>
</comment>
<dbReference type="PANTHER" id="PTHR12389:SF0">
    <property type="entry name" value="E3 UBIQUITIN-PROTEIN LIGASE LISTERIN"/>
    <property type="match status" value="1"/>
</dbReference>
<comment type="subunit">
    <text evidence="1">Component of the ribosome quality control complex (RQC).</text>
</comment>
<evidence type="ECO:0000259" key="5">
    <source>
        <dbReference type="Pfam" id="PF23009"/>
    </source>
</evidence>
<dbReference type="GO" id="GO:1990112">
    <property type="term" value="C:RQC complex"/>
    <property type="evidence" value="ECO:0007669"/>
    <property type="project" value="UniProtKB-UniRule"/>
</dbReference>
<comment type="catalytic activity">
    <reaction evidence="1">
        <text>S-ubiquitinyl-[E2 ubiquitin-conjugating enzyme]-L-cysteine + [acceptor protein]-L-lysine = [E2 ubiquitin-conjugating enzyme]-L-cysteine + N(6)-ubiquitinyl-[acceptor protein]-L-lysine.</text>
        <dbReference type="EC" id="2.3.2.27"/>
    </reaction>
</comment>
<feature type="domain" description="E3 ubiquitin-protein ligase listerin HEAT repeat region" evidence="4">
    <location>
        <begin position="1345"/>
        <end position="1549"/>
    </location>
</feature>
<dbReference type="GO" id="GO:0043023">
    <property type="term" value="F:ribosomal large subunit binding"/>
    <property type="evidence" value="ECO:0007669"/>
    <property type="project" value="TreeGrafter"/>
</dbReference>
<feature type="compositionally biased region" description="Pro residues" evidence="2">
    <location>
        <begin position="57"/>
        <end position="69"/>
    </location>
</feature>
<accession>A0AAF0JGI2</accession>
<dbReference type="InterPro" id="IPR054477">
    <property type="entry name" value="LTN1_E3_ligase_6th"/>
</dbReference>
<dbReference type="RefSeq" id="XP_060122888.1">
    <property type="nucleotide sequence ID" value="XM_060266905.1"/>
</dbReference>
<keyword evidence="1" id="KW-0862">Zinc</keyword>
<dbReference type="Proteomes" id="UP001217754">
    <property type="component" value="Chromosome 5"/>
</dbReference>
<keyword evidence="1" id="KW-0863">Zinc-finger</keyword>
<proteinExistence type="inferred from homology"/>
<dbReference type="EMBL" id="CP119962">
    <property type="protein sequence ID" value="WFD39991.1"/>
    <property type="molecule type" value="Genomic_DNA"/>
</dbReference>
<keyword evidence="1" id="KW-0833">Ubl conjugation pathway</keyword>
<feature type="domain" description="E3 ubiquitin-protein ligase listerin N-terminal" evidence="3">
    <location>
        <begin position="81"/>
        <end position="241"/>
    </location>
</feature>
<evidence type="ECO:0000259" key="4">
    <source>
        <dbReference type="Pfam" id="PF22999"/>
    </source>
</evidence>
<dbReference type="GO" id="GO:1990116">
    <property type="term" value="P:ribosome-associated ubiquitin-dependent protein catabolic process"/>
    <property type="evidence" value="ECO:0007669"/>
    <property type="project" value="UniProtKB-UniRule"/>
</dbReference>
<dbReference type="InterPro" id="IPR054476">
    <property type="entry name" value="Ltn1_N"/>
</dbReference>
<dbReference type="GeneID" id="85226624"/>
<gene>
    <name evidence="6" type="ORF">MJAP1_002973</name>
</gene>
<protein>
    <recommendedName>
        <fullName evidence="1">E3 ubiquitin-protein ligase listerin</fullName>
        <ecNumber evidence="1">2.3.2.27</ecNumber>
    </recommendedName>
    <alternativeName>
        <fullName evidence="1">RING-type E3 ubiquitin transferase listerin</fullName>
    </alternativeName>
</protein>
<evidence type="ECO:0000313" key="6">
    <source>
        <dbReference type="EMBL" id="WFD39991.1"/>
    </source>
</evidence>
<reference evidence="6" key="1">
    <citation type="submission" date="2023-03" db="EMBL/GenBank/DDBJ databases">
        <title>Mating type loci evolution in Malassezia.</title>
        <authorList>
            <person name="Coelho M.A."/>
        </authorList>
    </citation>
    <scope>NUCLEOTIDE SEQUENCE</scope>
    <source>
        <strain evidence="6">CBS 9431</strain>
    </source>
</reference>
<dbReference type="Pfam" id="PF22999">
    <property type="entry name" value="LTN1_E3_ligase_6th"/>
    <property type="match status" value="1"/>
</dbReference>
<dbReference type="GO" id="GO:0005829">
    <property type="term" value="C:cytosol"/>
    <property type="evidence" value="ECO:0007669"/>
    <property type="project" value="UniProtKB-UniRule"/>
</dbReference>
<feature type="domain" description="E3 ubiquitin-protein ligase listerin ubiquitin conjugating" evidence="5">
    <location>
        <begin position="1566"/>
        <end position="1644"/>
    </location>
</feature>
<evidence type="ECO:0000259" key="3">
    <source>
        <dbReference type="Pfam" id="PF22958"/>
    </source>
</evidence>
<dbReference type="GO" id="GO:0008270">
    <property type="term" value="F:zinc ion binding"/>
    <property type="evidence" value="ECO:0007669"/>
    <property type="project" value="UniProtKB-KW"/>
</dbReference>
<dbReference type="InterPro" id="IPR054478">
    <property type="entry name" value="LTN1_UBC"/>
</dbReference>
<dbReference type="PANTHER" id="PTHR12389">
    <property type="entry name" value="ZINC FINGER PROTEIN 294"/>
    <property type="match status" value="1"/>
</dbReference>
<dbReference type="Pfam" id="PF23009">
    <property type="entry name" value="UBC_like"/>
    <property type="match status" value="1"/>
</dbReference>
<dbReference type="GO" id="GO:0061630">
    <property type="term" value="F:ubiquitin protein ligase activity"/>
    <property type="evidence" value="ECO:0007669"/>
    <property type="project" value="UniProtKB-UniRule"/>
</dbReference>
<dbReference type="EC" id="2.3.2.27" evidence="1"/>